<organism evidence="1 2">
    <name type="scientific">Ensete ventricosum</name>
    <name type="common">Abyssinian banana</name>
    <name type="synonym">Musa ensete</name>
    <dbReference type="NCBI Taxonomy" id="4639"/>
    <lineage>
        <taxon>Eukaryota</taxon>
        <taxon>Viridiplantae</taxon>
        <taxon>Streptophyta</taxon>
        <taxon>Embryophyta</taxon>
        <taxon>Tracheophyta</taxon>
        <taxon>Spermatophyta</taxon>
        <taxon>Magnoliopsida</taxon>
        <taxon>Liliopsida</taxon>
        <taxon>Zingiberales</taxon>
        <taxon>Musaceae</taxon>
        <taxon>Ensete</taxon>
    </lineage>
</organism>
<dbReference type="Gene3D" id="3.30.40.10">
    <property type="entry name" value="Zinc/RING finger domain, C3HC4 (zinc finger)"/>
    <property type="match status" value="1"/>
</dbReference>
<keyword evidence="2" id="KW-1185">Reference proteome</keyword>
<sequence>MDKVIDSPMNQGGDGLTCGTLSCNAKIVTDKLGNEVATCEGDFKSCIDCFTDGARNGGGICRSCKEPFRMTDLYELFESMGSSRRRRKKAVGVEAIEVDSADGRVRSVPIVVRVDGDIWVRRK</sequence>
<protein>
    <submittedName>
        <fullName evidence="1">Uncharacterized protein</fullName>
    </submittedName>
</protein>
<dbReference type="AlphaFoldDB" id="A0AAV8RD31"/>
<evidence type="ECO:0000313" key="1">
    <source>
        <dbReference type="EMBL" id="KAJ8499740.1"/>
    </source>
</evidence>
<dbReference type="InterPro" id="IPR013083">
    <property type="entry name" value="Znf_RING/FYVE/PHD"/>
</dbReference>
<dbReference type="Proteomes" id="UP001222027">
    <property type="component" value="Unassembled WGS sequence"/>
</dbReference>
<name>A0AAV8RD31_ENSVE</name>
<reference evidence="1 2" key="1">
    <citation type="submission" date="2022-12" db="EMBL/GenBank/DDBJ databases">
        <title>Chromosome-scale assembly of the Ensete ventricosum genome.</title>
        <authorList>
            <person name="Dussert Y."/>
            <person name="Stocks J."/>
            <person name="Wendawek A."/>
            <person name="Woldeyes F."/>
            <person name="Nichols R.A."/>
            <person name="Borrell J.S."/>
        </authorList>
    </citation>
    <scope>NUCLEOTIDE SEQUENCE [LARGE SCALE GENOMIC DNA]</scope>
    <source>
        <strain evidence="2">cv. Maze</strain>
        <tissue evidence="1">Seeds</tissue>
    </source>
</reference>
<dbReference type="EMBL" id="JAQQAF010000003">
    <property type="protein sequence ID" value="KAJ8499740.1"/>
    <property type="molecule type" value="Genomic_DNA"/>
</dbReference>
<accession>A0AAV8RD31</accession>
<evidence type="ECO:0000313" key="2">
    <source>
        <dbReference type="Proteomes" id="UP001222027"/>
    </source>
</evidence>
<dbReference type="Pfam" id="PF14570">
    <property type="entry name" value="zf-RING_4"/>
    <property type="match status" value="1"/>
</dbReference>
<gene>
    <name evidence="1" type="ORF">OPV22_010292</name>
</gene>
<comment type="caution">
    <text evidence="1">The sequence shown here is derived from an EMBL/GenBank/DDBJ whole genome shotgun (WGS) entry which is preliminary data.</text>
</comment>
<proteinExistence type="predicted"/>